<dbReference type="Pfam" id="PF07732">
    <property type="entry name" value="Cu-oxidase_3"/>
    <property type="match status" value="1"/>
</dbReference>
<dbReference type="InterPro" id="IPR045087">
    <property type="entry name" value="Cu-oxidase_fam"/>
</dbReference>
<dbReference type="GO" id="GO:0005507">
    <property type="term" value="F:copper ion binding"/>
    <property type="evidence" value="ECO:0007669"/>
    <property type="project" value="InterPro"/>
</dbReference>
<dbReference type="PANTHER" id="PTHR11709:SF394">
    <property type="entry name" value="FI03373P-RELATED"/>
    <property type="match status" value="1"/>
</dbReference>
<name>A0A170PJP0_9CHLR</name>
<dbReference type="PROSITE" id="PS51318">
    <property type="entry name" value="TAT"/>
    <property type="match status" value="1"/>
</dbReference>
<dbReference type="EMBL" id="LN890656">
    <property type="protein sequence ID" value="CUS05807.1"/>
    <property type="molecule type" value="Genomic_DNA"/>
</dbReference>
<proteinExistence type="predicted"/>
<dbReference type="AlphaFoldDB" id="A0A170PJP0"/>
<dbReference type="PANTHER" id="PTHR11709">
    <property type="entry name" value="MULTI-COPPER OXIDASE"/>
    <property type="match status" value="1"/>
</dbReference>
<accession>A0A170PJP0</accession>
<dbReference type="InterPro" id="IPR008972">
    <property type="entry name" value="Cupredoxin"/>
</dbReference>
<dbReference type="RefSeq" id="WP_095045170.1">
    <property type="nucleotide sequence ID" value="NZ_LN890656.1"/>
</dbReference>
<keyword evidence="1" id="KW-0479">Metal-binding</keyword>
<dbReference type="InterPro" id="IPR011707">
    <property type="entry name" value="Cu-oxidase-like_N"/>
</dbReference>
<protein>
    <submittedName>
        <fullName evidence="7">Multicopper oxidase type 3</fullName>
    </submittedName>
</protein>
<evidence type="ECO:0000313" key="7">
    <source>
        <dbReference type="EMBL" id="CUS05807.1"/>
    </source>
</evidence>
<evidence type="ECO:0000256" key="3">
    <source>
        <dbReference type="ARBA" id="ARBA00023008"/>
    </source>
</evidence>
<evidence type="ECO:0000256" key="4">
    <source>
        <dbReference type="SAM" id="MobiDB-lite"/>
    </source>
</evidence>
<evidence type="ECO:0000259" key="6">
    <source>
        <dbReference type="Pfam" id="PF07732"/>
    </source>
</evidence>
<organism evidence="7 8">
    <name type="scientific">Candidatus Promineifilum breve</name>
    <dbReference type="NCBI Taxonomy" id="1806508"/>
    <lineage>
        <taxon>Bacteria</taxon>
        <taxon>Bacillati</taxon>
        <taxon>Chloroflexota</taxon>
        <taxon>Ardenticatenia</taxon>
        <taxon>Candidatus Promineifilales</taxon>
        <taxon>Candidatus Promineifilaceae</taxon>
        <taxon>Candidatus Promineifilum</taxon>
    </lineage>
</organism>
<dbReference type="GO" id="GO:0016491">
    <property type="term" value="F:oxidoreductase activity"/>
    <property type="evidence" value="ECO:0007669"/>
    <property type="project" value="UniProtKB-KW"/>
</dbReference>
<dbReference type="Pfam" id="PF07731">
    <property type="entry name" value="Cu-oxidase_2"/>
    <property type="match status" value="1"/>
</dbReference>
<dbReference type="InterPro" id="IPR011706">
    <property type="entry name" value="Cu-oxidase_C"/>
</dbReference>
<feature type="compositionally biased region" description="Low complexity" evidence="4">
    <location>
        <begin position="50"/>
        <end position="78"/>
    </location>
</feature>
<dbReference type="Gene3D" id="2.60.40.420">
    <property type="entry name" value="Cupredoxins - blue copper proteins"/>
    <property type="match status" value="2"/>
</dbReference>
<feature type="domain" description="Plastocyanin-like" evidence="5">
    <location>
        <begin position="304"/>
        <end position="408"/>
    </location>
</feature>
<dbReference type="KEGG" id="pbf:CFX0092_B0273"/>
<reference evidence="7" key="1">
    <citation type="submission" date="2016-01" db="EMBL/GenBank/DDBJ databases">
        <authorList>
            <person name="Mcilroy J.S."/>
            <person name="Karst M S."/>
            <person name="Albertsen M."/>
        </authorList>
    </citation>
    <scope>NUCLEOTIDE SEQUENCE</scope>
    <source>
        <strain evidence="7">Cfx-K</strain>
    </source>
</reference>
<feature type="region of interest" description="Disordered" evidence="4">
    <location>
        <begin position="34"/>
        <end position="94"/>
    </location>
</feature>
<keyword evidence="3" id="KW-0186">Copper</keyword>
<feature type="domain" description="Plastocyanin-like" evidence="6">
    <location>
        <begin position="159"/>
        <end position="255"/>
    </location>
</feature>
<dbReference type="SUPFAM" id="SSF49503">
    <property type="entry name" value="Cupredoxins"/>
    <property type="match status" value="2"/>
</dbReference>
<keyword evidence="8" id="KW-1185">Reference proteome</keyword>
<sequence>MSDNQGFSRRDFLRVGGFSLAGLAGLFGLRGLEAAGADQSPPPTTHDPHASSPLLPRSPAPLHSASPLLPRSPAPLHSSPDHGGMGTVGQVDHAANGFDPHEILTDFDYGTVTEEGGRTVRTWQLYAIDREFEIAPGVHFPGWVYGSPTAAASRRAGRLMGQCPGPSLRCVAGERLRVHFVNAGSHPHTIHFHGIHSAVMDGIPGVGPGMIQPGGSFTYEFDAKPFGCHLYHCHAVPLKRHIHKGLYGAFIIDPDPAQFSGAEAAAARARNHQFAESRAVNEMVMVLNGFDTNFDGENEVYAANTVAFAYDMTRPIPIRRDQRQRLYLINVTEFDPINSIHLHANFFDYYDHGTTLTPTLRTVDTIMQCQAQRGILEFSFEDFEPGLYMFHAHQTELAELGWMGFFDVT</sequence>
<dbReference type="OrthoDB" id="9757546at2"/>
<evidence type="ECO:0000256" key="2">
    <source>
        <dbReference type="ARBA" id="ARBA00023002"/>
    </source>
</evidence>
<evidence type="ECO:0000313" key="8">
    <source>
        <dbReference type="Proteomes" id="UP000215027"/>
    </source>
</evidence>
<dbReference type="CDD" id="cd11024">
    <property type="entry name" value="CuRO_1_2DMCO_NIR_like"/>
    <property type="match status" value="1"/>
</dbReference>
<dbReference type="InterPro" id="IPR006311">
    <property type="entry name" value="TAT_signal"/>
</dbReference>
<evidence type="ECO:0000259" key="5">
    <source>
        <dbReference type="Pfam" id="PF07731"/>
    </source>
</evidence>
<keyword evidence="2" id="KW-0560">Oxidoreductase</keyword>
<evidence type="ECO:0000256" key="1">
    <source>
        <dbReference type="ARBA" id="ARBA00022723"/>
    </source>
</evidence>
<gene>
    <name evidence="7" type="ORF">CFX0092_B0273</name>
</gene>
<dbReference type="Proteomes" id="UP000215027">
    <property type="component" value="Chromosome II"/>
</dbReference>